<dbReference type="RefSeq" id="XP_033448365.1">
    <property type="nucleotide sequence ID" value="XM_033587746.1"/>
</dbReference>
<evidence type="ECO:0000256" key="1">
    <source>
        <dbReference type="SAM" id="MobiDB-lite"/>
    </source>
</evidence>
<evidence type="ECO:0000313" key="3">
    <source>
        <dbReference type="Proteomes" id="UP000800082"/>
    </source>
</evidence>
<feature type="region of interest" description="Disordered" evidence="1">
    <location>
        <begin position="1"/>
        <end position="20"/>
    </location>
</feature>
<feature type="compositionally biased region" description="Polar residues" evidence="1">
    <location>
        <begin position="1"/>
        <end position="11"/>
    </location>
</feature>
<proteinExistence type="predicted"/>
<dbReference type="AlphaFoldDB" id="A0A6A5RKX7"/>
<dbReference type="EMBL" id="ML978970">
    <property type="protein sequence ID" value="KAF1928113.1"/>
    <property type="molecule type" value="Genomic_DNA"/>
</dbReference>
<dbReference type="Proteomes" id="UP000800082">
    <property type="component" value="Unassembled WGS sequence"/>
</dbReference>
<dbReference type="GeneID" id="54345392"/>
<reference evidence="2" key="1">
    <citation type="journal article" date="2020" name="Stud. Mycol.">
        <title>101 Dothideomycetes genomes: a test case for predicting lifestyles and emergence of pathogens.</title>
        <authorList>
            <person name="Haridas S."/>
            <person name="Albert R."/>
            <person name="Binder M."/>
            <person name="Bloem J."/>
            <person name="Labutti K."/>
            <person name="Salamov A."/>
            <person name="Andreopoulos B."/>
            <person name="Baker S."/>
            <person name="Barry K."/>
            <person name="Bills G."/>
            <person name="Bluhm B."/>
            <person name="Cannon C."/>
            <person name="Castanera R."/>
            <person name="Culley D."/>
            <person name="Daum C."/>
            <person name="Ezra D."/>
            <person name="Gonzalez J."/>
            <person name="Henrissat B."/>
            <person name="Kuo A."/>
            <person name="Liang C."/>
            <person name="Lipzen A."/>
            <person name="Lutzoni F."/>
            <person name="Magnuson J."/>
            <person name="Mondo S."/>
            <person name="Nolan M."/>
            <person name="Ohm R."/>
            <person name="Pangilinan J."/>
            <person name="Park H.-J."/>
            <person name="Ramirez L."/>
            <person name="Alfaro M."/>
            <person name="Sun H."/>
            <person name="Tritt A."/>
            <person name="Yoshinaga Y."/>
            <person name="Zwiers L.-H."/>
            <person name="Turgeon B."/>
            <person name="Goodwin S."/>
            <person name="Spatafora J."/>
            <person name="Crous P."/>
            <person name="Grigoriev I."/>
        </authorList>
    </citation>
    <scope>NUCLEOTIDE SEQUENCE</scope>
    <source>
        <strain evidence="2">CBS 183.55</strain>
    </source>
</reference>
<gene>
    <name evidence="2" type="ORF">M421DRAFT_167768</name>
</gene>
<keyword evidence="3" id="KW-1185">Reference proteome</keyword>
<name>A0A6A5RKX7_9PLEO</name>
<protein>
    <submittedName>
        <fullName evidence="2">Uncharacterized protein</fullName>
    </submittedName>
</protein>
<organism evidence="2 3">
    <name type="scientific">Didymella exigua CBS 183.55</name>
    <dbReference type="NCBI Taxonomy" id="1150837"/>
    <lineage>
        <taxon>Eukaryota</taxon>
        <taxon>Fungi</taxon>
        <taxon>Dikarya</taxon>
        <taxon>Ascomycota</taxon>
        <taxon>Pezizomycotina</taxon>
        <taxon>Dothideomycetes</taxon>
        <taxon>Pleosporomycetidae</taxon>
        <taxon>Pleosporales</taxon>
        <taxon>Pleosporineae</taxon>
        <taxon>Didymellaceae</taxon>
        <taxon>Didymella</taxon>
    </lineage>
</organism>
<accession>A0A6A5RKX7</accession>
<evidence type="ECO:0000313" key="2">
    <source>
        <dbReference type="EMBL" id="KAF1928113.1"/>
    </source>
</evidence>
<sequence length="170" mass="18622">MQTSRMHPSSSIKRHHQPCIPSRAARTQPYRHQARSQTHAVATLLYPRTSSGGDGNSAQVDDSNVHHTPTQYHAQAEATHTRHHIEIELRAISLPHLSSMCTVRKSIDGGSMGLCFGLALDLGNLVQSGLGIRSCELARRACATAFKNPRNVTKRNSPPQATILRASRFA</sequence>